<organism evidence="5 6">
    <name type="scientific">Nocardioides dokdonensis FR1436</name>
    <dbReference type="NCBI Taxonomy" id="1300347"/>
    <lineage>
        <taxon>Bacteria</taxon>
        <taxon>Bacillati</taxon>
        <taxon>Actinomycetota</taxon>
        <taxon>Actinomycetes</taxon>
        <taxon>Propionibacteriales</taxon>
        <taxon>Nocardioidaceae</taxon>
        <taxon>Nocardioides</taxon>
    </lineage>
</organism>
<dbReference type="KEGG" id="ndk:I601_3551"/>
<dbReference type="Pfam" id="PF00239">
    <property type="entry name" value="Resolvase"/>
    <property type="match status" value="1"/>
</dbReference>
<dbReference type="GO" id="GO:0000150">
    <property type="term" value="F:DNA strand exchange activity"/>
    <property type="evidence" value="ECO:0007669"/>
    <property type="project" value="InterPro"/>
</dbReference>
<dbReference type="OrthoDB" id="4500247at2"/>
<dbReference type="Proteomes" id="UP000077868">
    <property type="component" value="Chromosome"/>
</dbReference>
<dbReference type="PROSITE" id="PS51737">
    <property type="entry name" value="RECOMBINASE_DNA_BIND"/>
    <property type="match status" value="1"/>
</dbReference>
<evidence type="ECO:0000259" key="4">
    <source>
        <dbReference type="PROSITE" id="PS51737"/>
    </source>
</evidence>
<dbReference type="GO" id="GO:0003677">
    <property type="term" value="F:DNA binding"/>
    <property type="evidence" value="ECO:0007669"/>
    <property type="project" value="UniProtKB-KW"/>
</dbReference>
<dbReference type="PATRIC" id="fig|1300347.3.peg.3561"/>
<dbReference type="InterPro" id="IPR038109">
    <property type="entry name" value="DNA_bind_recomb_sf"/>
</dbReference>
<dbReference type="Gene3D" id="3.40.50.1390">
    <property type="entry name" value="Resolvase, N-terminal catalytic domain"/>
    <property type="match status" value="1"/>
</dbReference>
<dbReference type="PANTHER" id="PTHR30461:SF2">
    <property type="entry name" value="SERINE RECOMBINASE PINE-RELATED"/>
    <property type="match status" value="1"/>
</dbReference>
<dbReference type="RefSeq" id="WP_157520266.1">
    <property type="nucleotide sequence ID" value="NZ_CP015079.1"/>
</dbReference>
<sequence>MRVVGYARLSRASEDSTSIPKQRDEIEKLVRSRGWDLVGIEADEDASATKTRLNRPGLTAARRRVATGDADAIVVWRLDRVARSVVDMGTLLDEGLQIVSASEPLDTTNVMGRAMVEILQVFAALESRTTGERARATKAFLKSRGRWGGGPRPYGFEPVPAADGIGKVLRPVAEEARVVVRIFDALDAGEGVYTIAQALNRDGVPTATGRGTWKPASVLNLARSWHVSGFLTEGVAPGSRDRRPVLGEDGERVRPWAPLVADDLADRVRARVTTTALDEERSAATKRGLSGETRRLLSGLAFCRCGERLLVKTRKGRPFYGCRGLGEGSHVLADAVLVEEAATEQALALWGSFRVTDVEVERTPVAEALADVERSLAVLGAEIVRPGADVVGISSRISALSEERARLEATEDRVVRRTRTETYADLWDGWTVEERREHLEILGATVTVREAARRGSWDPSRVVLAGDHDYLAGALDD</sequence>
<dbReference type="InterPro" id="IPR011109">
    <property type="entry name" value="DNA_bind_recombinase_dom"/>
</dbReference>
<dbReference type="EMBL" id="CP015079">
    <property type="protein sequence ID" value="ANH39957.1"/>
    <property type="molecule type" value="Genomic_DNA"/>
</dbReference>
<reference evidence="5 6" key="1">
    <citation type="submission" date="2016-03" db="EMBL/GenBank/DDBJ databases">
        <title>Complete genome sequence of a soil Actinobacterium, Nocardioides dokdonensis FR1436.</title>
        <authorList>
            <person name="Kwon S.-K."/>
            <person name="Kim K."/>
            <person name="Kim J.F."/>
        </authorList>
    </citation>
    <scope>NUCLEOTIDE SEQUENCE [LARGE SCALE GENOMIC DNA]</scope>
    <source>
        <strain evidence="5 6">FR1436</strain>
    </source>
</reference>
<keyword evidence="6" id="KW-1185">Reference proteome</keyword>
<protein>
    <submittedName>
        <fullName evidence="5">DNA-invertase hin</fullName>
    </submittedName>
</protein>
<dbReference type="InterPro" id="IPR006119">
    <property type="entry name" value="Resolv_N"/>
</dbReference>
<feature type="domain" description="Resolvase/invertase-type recombinase catalytic" evidence="3">
    <location>
        <begin position="2"/>
        <end position="145"/>
    </location>
</feature>
<evidence type="ECO:0000259" key="3">
    <source>
        <dbReference type="PROSITE" id="PS51736"/>
    </source>
</evidence>
<dbReference type="InterPro" id="IPR036162">
    <property type="entry name" value="Resolvase-like_N_sf"/>
</dbReference>
<evidence type="ECO:0000313" key="6">
    <source>
        <dbReference type="Proteomes" id="UP000077868"/>
    </source>
</evidence>
<dbReference type="AlphaFoldDB" id="A0A1A9GNP9"/>
<dbReference type="CDD" id="cd00338">
    <property type="entry name" value="Ser_Recombinase"/>
    <property type="match status" value="1"/>
</dbReference>
<dbReference type="PROSITE" id="PS51736">
    <property type="entry name" value="RECOMBINASES_3"/>
    <property type="match status" value="1"/>
</dbReference>
<proteinExistence type="predicted"/>
<dbReference type="PANTHER" id="PTHR30461">
    <property type="entry name" value="DNA-INVERTASE FROM LAMBDOID PROPHAGE"/>
    <property type="match status" value="1"/>
</dbReference>
<dbReference type="SMART" id="SM00857">
    <property type="entry name" value="Resolvase"/>
    <property type="match status" value="1"/>
</dbReference>
<dbReference type="Pfam" id="PF07508">
    <property type="entry name" value="Recombinase"/>
    <property type="match status" value="1"/>
</dbReference>
<dbReference type="Gene3D" id="3.90.1750.20">
    <property type="entry name" value="Putative Large Serine Recombinase, Chain B, Domain 2"/>
    <property type="match status" value="1"/>
</dbReference>
<evidence type="ECO:0000313" key="5">
    <source>
        <dbReference type="EMBL" id="ANH39957.1"/>
    </source>
</evidence>
<keyword evidence="2" id="KW-0233">DNA recombination</keyword>
<gene>
    <name evidence="5" type="primary">hin</name>
    <name evidence="5" type="ORF">I601_3551</name>
</gene>
<evidence type="ECO:0000256" key="1">
    <source>
        <dbReference type="ARBA" id="ARBA00023125"/>
    </source>
</evidence>
<dbReference type="STRING" id="1300347.I601_3551"/>
<accession>A0A1A9GNP9</accession>
<keyword evidence="1" id="KW-0238">DNA-binding</keyword>
<feature type="domain" description="Recombinase" evidence="4">
    <location>
        <begin position="153"/>
        <end position="278"/>
    </location>
</feature>
<evidence type="ECO:0000256" key="2">
    <source>
        <dbReference type="ARBA" id="ARBA00023172"/>
    </source>
</evidence>
<dbReference type="InterPro" id="IPR050639">
    <property type="entry name" value="SSR_resolvase"/>
</dbReference>
<dbReference type="SUPFAM" id="SSF53041">
    <property type="entry name" value="Resolvase-like"/>
    <property type="match status" value="1"/>
</dbReference>
<name>A0A1A9GNP9_9ACTN</name>